<feature type="region of interest" description="Disordered" evidence="1">
    <location>
        <begin position="361"/>
        <end position="397"/>
    </location>
</feature>
<dbReference type="InterPro" id="IPR049945">
    <property type="entry name" value="AAA_22"/>
</dbReference>
<feature type="domain" description="SPOR" evidence="3">
    <location>
        <begin position="422"/>
        <end position="503"/>
    </location>
</feature>
<evidence type="ECO:0000256" key="1">
    <source>
        <dbReference type="SAM" id="MobiDB-lite"/>
    </source>
</evidence>
<dbReference type="InterPro" id="IPR052026">
    <property type="entry name" value="ExeA_AAA_ATPase_DNA-bind"/>
</dbReference>
<keyword evidence="2" id="KW-0472">Membrane</keyword>
<evidence type="ECO:0000259" key="3">
    <source>
        <dbReference type="PROSITE" id="PS51724"/>
    </source>
</evidence>
<gene>
    <name evidence="4" type="ORF">NP590_05120</name>
</gene>
<keyword evidence="2" id="KW-0812">Transmembrane</keyword>
<evidence type="ECO:0000313" key="4">
    <source>
        <dbReference type="EMBL" id="MCQ8103481.1"/>
    </source>
</evidence>
<accession>A0ABT1TDE9</accession>
<dbReference type="Pfam" id="PF13401">
    <property type="entry name" value="AAA_22"/>
    <property type="match status" value="1"/>
</dbReference>
<dbReference type="InterPro" id="IPR027417">
    <property type="entry name" value="P-loop_NTPase"/>
</dbReference>
<dbReference type="InterPro" id="IPR036680">
    <property type="entry name" value="SPOR-like_sf"/>
</dbReference>
<dbReference type="Pfam" id="PF05036">
    <property type="entry name" value="SPOR"/>
    <property type="match status" value="1"/>
</dbReference>
<name>A0ABT1TDE9_9GAMM</name>
<dbReference type="Gene3D" id="3.30.70.1070">
    <property type="entry name" value="Sporulation related repeat"/>
    <property type="match status" value="1"/>
</dbReference>
<dbReference type="RefSeq" id="WP_256601185.1">
    <property type="nucleotide sequence ID" value="NZ_JANIBJ010000007.1"/>
</dbReference>
<comment type="caution">
    <text evidence="4">The sequence shown here is derived from an EMBL/GenBank/DDBJ whole genome shotgun (WGS) entry which is preliminary data.</text>
</comment>
<dbReference type="PANTHER" id="PTHR35894">
    <property type="entry name" value="GENERAL SECRETION PATHWAY PROTEIN A-RELATED"/>
    <property type="match status" value="1"/>
</dbReference>
<dbReference type="Gene3D" id="3.40.50.300">
    <property type="entry name" value="P-loop containing nucleotide triphosphate hydrolases"/>
    <property type="match status" value="1"/>
</dbReference>
<dbReference type="EMBL" id="JANIBJ010000007">
    <property type="protein sequence ID" value="MCQ8103481.1"/>
    <property type="molecule type" value="Genomic_DNA"/>
</dbReference>
<evidence type="ECO:0000313" key="5">
    <source>
        <dbReference type="Proteomes" id="UP001524499"/>
    </source>
</evidence>
<dbReference type="SUPFAM" id="SSF52540">
    <property type="entry name" value="P-loop containing nucleoside triphosphate hydrolases"/>
    <property type="match status" value="1"/>
</dbReference>
<keyword evidence="5" id="KW-1185">Reference proteome</keyword>
<feature type="compositionally biased region" description="Low complexity" evidence="1">
    <location>
        <begin position="383"/>
        <end position="397"/>
    </location>
</feature>
<proteinExistence type="predicted"/>
<protein>
    <submittedName>
        <fullName evidence="4">AAA family ATPase</fullName>
    </submittedName>
</protein>
<feature type="transmembrane region" description="Helical" evidence="2">
    <location>
        <begin position="245"/>
        <end position="266"/>
    </location>
</feature>
<dbReference type="PROSITE" id="PS51724">
    <property type="entry name" value="SPOR"/>
    <property type="match status" value="1"/>
</dbReference>
<evidence type="ECO:0000256" key="2">
    <source>
        <dbReference type="SAM" id="Phobius"/>
    </source>
</evidence>
<reference evidence="4 5" key="1">
    <citation type="submission" date="2022-07" db="EMBL/GenBank/DDBJ databases">
        <title>Methylomonas rivi sp. nov., Methylomonas rosea sp. nov., Methylomonas aureus sp. nov. and Methylomonas subterranea sp. nov., four novel methanotrophs isolated from a freshwater creek and the deep terrestrial subsurface.</title>
        <authorList>
            <person name="Abin C."/>
            <person name="Sankaranarayanan K."/>
            <person name="Garner C."/>
            <person name="Sindelar R."/>
            <person name="Kotary K."/>
            <person name="Garner R."/>
            <person name="Barclay S."/>
            <person name="Lawson P."/>
            <person name="Krumholz L."/>
        </authorList>
    </citation>
    <scope>NUCLEOTIDE SEQUENCE [LARGE SCALE GENOMIC DNA]</scope>
    <source>
        <strain evidence="4 5">SURF-2</strain>
    </source>
</reference>
<dbReference type="InterPro" id="IPR007730">
    <property type="entry name" value="SPOR-like_dom"/>
</dbReference>
<organism evidence="4 5">
    <name type="scientific">Methylomonas subterranea</name>
    <dbReference type="NCBI Taxonomy" id="2952225"/>
    <lineage>
        <taxon>Bacteria</taxon>
        <taxon>Pseudomonadati</taxon>
        <taxon>Pseudomonadota</taxon>
        <taxon>Gammaproteobacteria</taxon>
        <taxon>Methylococcales</taxon>
        <taxon>Methylococcaceae</taxon>
        <taxon>Methylomonas</taxon>
    </lineage>
</organism>
<dbReference type="SMART" id="SM00382">
    <property type="entry name" value="AAA"/>
    <property type="match status" value="1"/>
</dbReference>
<dbReference type="InterPro" id="IPR003593">
    <property type="entry name" value="AAA+_ATPase"/>
</dbReference>
<dbReference type="Proteomes" id="UP001524499">
    <property type="component" value="Unassembled WGS sequence"/>
</dbReference>
<dbReference type="PANTHER" id="PTHR35894:SF1">
    <property type="entry name" value="PHOSPHORIBULOKINASE _ URIDINE KINASE FAMILY"/>
    <property type="match status" value="1"/>
</dbReference>
<keyword evidence="2" id="KW-1133">Transmembrane helix</keyword>
<sequence length="510" mass="55003">MLDKGDLTYSYQKRPTVAGNSRQAERALITVDRSQKLDLLIHLLTNLQQSMIVCGPDGIGKTTLLHTFATSHQDTWPICLLPGSAALSFETVVAQLSRFLNLSNASVNFDLSSLRAFCNKQKVILIIDDAGELVPGLIGELIDFADSLAGLRLVLALSSDELQAKTASDGAMEACHIIELPPLNQRQCLEYLQNLSARPSSPLLFNAISDALVEDIYRQSEGVPGRILAELPKYKHYQQRRSRQFGLWLGIPVVVAAVAFAVKSFMPAEIFGPTVLPSASQPLQGADKVSLDPAPPVIEAVTPPINGDLVPAGELLPEARIMLEPVPNSAIPERLVEPLPAVPPVAENIPPSLLDKQAAVSEPGVAAAPAEAKQTEPASGESAPPVEAKPAEQPAAVVAPKPVAAKVGKVESDAGNLDWIMAQPANNYTVQVMVLSNKESAQRFLRKYADYRDVLAYYPVGIEGQEKYVIIYGSFPTSVEALNNKSEMPAEFNGGVVKRFNQVQKASRRK</sequence>